<evidence type="ECO:0000313" key="1">
    <source>
        <dbReference type="EMBL" id="MBB6437124.1"/>
    </source>
</evidence>
<name>A0A7X0HGB9_9ACTN</name>
<dbReference type="AlphaFoldDB" id="A0A7X0HGB9"/>
<organism evidence="1 2">
    <name type="scientific">Streptomyces candidus</name>
    <dbReference type="NCBI Taxonomy" id="67283"/>
    <lineage>
        <taxon>Bacteria</taxon>
        <taxon>Bacillati</taxon>
        <taxon>Actinomycetota</taxon>
        <taxon>Actinomycetes</taxon>
        <taxon>Kitasatosporales</taxon>
        <taxon>Streptomycetaceae</taxon>
        <taxon>Streptomyces</taxon>
    </lineage>
</organism>
<keyword evidence="2" id="KW-1185">Reference proteome</keyword>
<gene>
    <name evidence="1" type="ORF">HNQ79_003607</name>
</gene>
<dbReference type="EMBL" id="JACHEM010000009">
    <property type="protein sequence ID" value="MBB6437124.1"/>
    <property type="molecule type" value="Genomic_DNA"/>
</dbReference>
<accession>A0A7X0HGB9</accession>
<reference evidence="1 2" key="1">
    <citation type="submission" date="2020-08" db="EMBL/GenBank/DDBJ databases">
        <title>Genomic Encyclopedia of Type Strains, Phase IV (KMG-IV): sequencing the most valuable type-strain genomes for metagenomic binning, comparative biology and taxonomic classification.</title>
        <authorList>
            <person name="Goeker M."/>
        </authorList>
    </citation>
    <scope>NUCLEOTIDE SEQUENCE [LARGE SCALE GENOMIC DNA]</scope>
    <source>
        <strain evidence="1 2">DSM 40141</strain>
    </source>
</reference>
<proteinExistence type="predicted"/>
<evidence type="ECO:0000313" key="2">
    <source>
        <dbReference type="Proteomes" id="UP000540423"/>
    </source>
</evidence>
<protein>
    <submittedName>
        <fullName evidence="1">Uncharacterized protein</fullName>
    </submittedName>
</protein>
<dbReference type="Proteomes" id="UP000540423">
    <property type="component" value="Unassembled WGS sequence"/>
</dbReference>
<comment type="caution">
    <text evidence="1">The sequence shown here is derived from an EMBL/GenBank/DDBJ whole genome shotgun (WGS) entry which is preliminary data.</text>
</comment>
<sequence length="36" mass="3880">MTGLTSRSAPLAKSVHTYPSRPSIRWAKPVAPTDIS</sequence>